<organism evidence="1 2">
    <name type="scientific">Trichinella papuae</name>
    <dbReference type="NCBI Taxonomy" id="268474"/>
    <lineage>
        <taxon>Eukaryota</taxon>
        <taxon>Metazoa</taxon>
        <taxon>Ecdysozoa</taxon>
        <taxon>Nematoda</taxon>
        <taxon>Enoplea</taxon>
        <taxon>Dorylaimia</taxon>
        <taxon>Trichinellida</taxon>
        <taxon>Trichinellidae</taxon>
        <taxon>Trichinella</taxon>
    </lineage>
</organism>
<comment type="caution">
    <text evidence="1">The sequence shown here is derived from an EMBL/GenBank/DDBJ whole genome shotgun (WGS) entry which is preliminary data.</text>
</comment>
<keyword evidence="2" id="KW-1185">Reference proteome</keyword>
<name>A0A0V1MWK3_9BILA</name>
<proteinExistence type="predicted"/>
<gene>
    <name evidence="1" type="ORF">T10_12801</name>
</gene>
<protein>
    <submittedName>
        <fullName evidence="1">Uncharacterized protein</fullName>
    </submittedName>
</protein>
<reference evidence="1 2" key="1">
    <citation type="submission" date="2015-01" db="EMBL/GenBank/DDBJ databases">
        <title>Evolution of Trichinella species and genotypes.</title>
        <authorList>
            <person name="Korhonen P.K."/>
            <person name="Edoardo P."/>
            <person name="Giuseppe L.R."/>
            <person name="Gasser R.B."/>
        </authorList>
    </citation>
    <scope>NUCLEOTIDE SEQUENCE [LARGE SCALE GENOMIC DNA]</scope>
    <source>
        <strain evidence="1">ISS1980</strain>
    </source>
</reference>
<accession>A0A0V1MWK3</accession>
<dbReference type="EMBL" id="JYDO01000030">
    <property type="protein sequence ID" value="KRZ76166.1"/>
    <property type="molecule type" value="Genomic_DNA"/>
</dbReference>
<dbReference type="AlphaFoldDB" id="A0A0V1MWK3"/>
<dbReference type="Proteomes" id="UP000054843">
    <property type="component" value="Unassembled WGS sequence"/>
</dbReference>
<evidence type="ECO:0000313" key="2">
    <source>
        <dbReference type="Proteomes" id="UP000054843"/>
    </source>
</evidence>
<evidence type="ECO:0000313" key="1">
    <source>
        <dbReference type="EMBL" id="KRZ76166.1"/>
    </source>
</evidence>
<sequence>MLRTVGVHWNREEDEFTYVSALKMSSTERSSSKKKKCKQRTLQNKNVRWILMIQGSSAVKRVLRRCVVCIEENSRCLNQIVGPLSKERLVETHAFDNVGIVFVGPLM</sequence>